<accession>A0A4C1UUZ5</accession>
<protein>
    <recommendedName>
        <fullName evidence="5">Paramyosin</fullName>
    </recommendedName>
</protein>
<sequence length="579" mass="65644">MDFQFEPSRKVIDRTAPSHDPDPRPLPFRETRLNHSTAAAYYDENAIHALRLRFHEDIRDAMLSLVHMFRTSEDKLERHEYREKALGDQLKKMVSGLEKKHRALEPLKGMISRLDERLSNVETILMQKEEREKSVQQKTNEALTAIQASLQSITASLPKPKKNGGLSAIDNLTTNDDGLATRLDVTDSKLDAIKREVDDLKNNLNKESLKAICLDIMTDTKPFEKHISDAEKLLSKYELKLSEYNVTIGRGGTTDFVPLNEIALSDEAWHSKMAEVMEKQEKDVKNIQKLLSDAESIWKGLPRLADLNEATNKTIAALQEVKYNIISNEEKGVSKLTTKLREMSDKLLMTNEDIQKSLTEGNTMTERVYGDISRSYEALRTEVQALSKMERVMVRTADNVIDTKRRVEYGVHQILVEVGELVKIQHKTINKTIHEKFDNLELSILKNQTTSIANLSSTIEESLSQIWRQIGIMYQQLTASKTSLDNFMEQTELYVNGSTTTMDNMKAKVGLITSRMSEVDDNLNYLLGRLSLVTQEFNRIKTELGEALDKVKGSFLSVQTKLAEAGPGPHKITSSETTV</sequence>
<keyword evidence="4" id="KW-1185">Reference proteome</keyword>
<evidence type="ECO:0000256" key="1">
    <source>
        <dbReference type="SAM" id="Coils"/>
    </source>
</evidence>
<evidence type="ECO:0000313" key="4">
    <source>
        <dbReference type="Proteomes" id="UP000299102"/>
    </source>
</evidence>
<evidence type="ECO:0008006" key="5">
    <source>
        <dbReference type="Google" id="ProtNLM"/>
    </source>
</evidence>
<reference evidence="3 4" key="1">
    <citation type="journal article" date="2019" name="Commun. Biol.">
        <title>The bagworm genome reveals a unique fibroin gene that provides high tensile strength.</title>
        <authorList>
            <person name="Kono N."/>
            <person name="Nakamura H."/>
            <person name="Ohtoshi R."/>
            <person name="Tomita M."/>
            <person name="Numata K."/>
            <person name="Arakawa K."/>
        </authorList>
    </citation>
    <scope>NUCLEOTIDE SEQUENCE [LARGE SCALE GENOMIC DNA]</scope>
</reference>
<dbReference type="GO" id="GO:0005886">
    <property type="term" value="C:plasma membrane"/>
    <property type="evidence" value="ECO:0007669"/>
    <property type="project" value="TreeGrafter"/>
</dbReference>
<dbReference type="PANTHER" id="PTHR39960:SF1">
    <property type="entry name" value="LD34147P"/>
    <property type="match status" value="1"/>
</dbReference>
<feature type="region of interest" description="Disordered" evidence="2">
    <location>
        <begin position="1"/>
        <end position="26"/>
    </location>
</feature>
<dbReference type="EMBL" id="BGZK01000229">
    <property type="protein sequence ID" value="GBP30119.1"/>
    <property type="molecule type" value="Genomic_DNA"/>
</dbReference>
<organism evidence="3 4">
    <name type="scientific">Eumeta variegata</name>
    <name type="common">Bagworm moth</name>
    <name type="synonym">Eumeta japonica</name>
    <dbReference type="NCBI Taxonomy" id="151549"/>
    <lineage>
        <taxon>Eukaryota</taxon>
        <taxon>Metazoa</taxon>
        <taxon>Ecdysozoa</taxon>
        <taxon>Arthropoda</taxon>
        <taxon>Hexapoda</taxon>
        <taxon>Insecta</taxon>
        <taxon>Pterygota</taxon>
        <taxon>Neoptera</taxon>
        <taxon>Endopterygota</taxon>
        <taxon>Lepidoptera</taxon>
        <taxon>Glossata</taxon>
        <taxon>Ditrysia</taxon>
        <taxon>Tineoidea</taxon>
        <taxon>Psychidae</taxon>
        <taxon>Oiketicinae</taxon>
        <taxon>Eumeta</taxon>
    </lineage>
</organism>
<keyword evidence="1" id="KW-0175">Coiled coil</keyword>
<dbReference type="PANTHER" id="PTHR39960">
    <property type="entry name" value="LD34147P"/>
    <property type="match status" value="1"/>
</dbReference>
<name>A0A4C1UUZ5_EUMVA</name>
<dbReference type="STRING" id="151549.A0A4C1UUZ5"/>
<proteinExistence type="predicted"/>
<comment type="caution">
    <text evidence="3">The sequence shown here is derived from an EMBL/GenBank/DDBJ whole genome shotgun (WGS) entry which is preliminary data.</text>
</comment>
<gene>
    <name evidence="3" type="ORF">EVAR_94962_1</name>
</gene>
<dbReference type="AlphaFoldDB" id="A0A4C1UUZ5"/>
<evidence type="ECO:0000313" key="3">
    <source>
        <dbReference type="EMBL" id="GBP30119.1"/>
    </source>
</evidence>
<feature type="compositionally biased region" description="Basic and acidic residues" evidence="2">
    <location>
        <begin position="7"/>
        <end position="26"/>
    </location>
</feature>
<dbReference type="OrthoDB" id="8190635at2759"/>
<feature type="coiled-coil region" evidence="1">
    <location>
        <begin position="183"/>
        <end position="247"/>
    </location>
</feature>
<dbReference type="Proteomes" id="UP000299102">
    <property type="component" value="Unassembled WGS sequence"/>
</dbReference>
<evidence type="ECO:0000256" key="2">
    <source>
        <dbReference type="SAM" id="MobiDB-lite"/>
    </source>
</evidence>